<dbReference type="InterPro" id="IPR018704">
    <property type="entry name" value="SecYEG/CpoB_TPR"/>
</dbReference>
<organism evidence="3 4">
    <name type="scientific">Mariprofundus micogutta</name>
    <dbReference type="NCBI Taxonomy" id="1921010"/>
    <lineage>
        <taxon>Bacteria</taxon>
        <taxon>Pseudomonadati</taxon>
        <taxon>Pseudomonadota</taxon>
        <taxon>Candidatius Mariprofundia</taxon>
        <taxon>Mariprofundales</taxon>
        <taxon>Mariprofundaceae</taxon>
        <taxon>Mariprofundus</taxon>
    </lineage>
</organism>
<dbReference type="RefSeq" id="WP_072659176.1">
    <property type="nucleotide sequence ID" value="NZ_BDFD01000005.1"/>
</dbReference>
<dbReference type="STRING" id="1921010.MMIC_P0803"/>
<keyword evidence="1" id="KW-1133">Transmembrane helix</keyword>
<evidence type="ECO:0000313" key="3">
    <source>
        <dbReference type="EMBL" id="GAV19845.1"/>
    </source>
</evidence>
<dbReference type="EMBL" id="BDFD01000005">
    <property type="protein sequence ID" value="GAV19845.1"/>
    <property type="molecule type" value="Genomic_DNA"/>
</dbReference>
<dbReference type="OrthoDB" id="5293726at2"/>
<evidence type="ECO:0000259" key="2">
    <source>
        <dbReference type="Pfam" id="PF09976"/>
    </source>
</evidence>
<comment type="caution">
    <text evidence="3">The sequence shown here is derived from an EMBL/GenBank/DDBJ whole genome shotgun (WGS) entry which is preliminary data.</text>
</comment>
<proteinExistence type="predicted"/>
<keyword evidence="1" id="KW-0812">Transmembrane</keyword>
<reference evidence="3 4" key="1">
    <citation type="journal article" date="2017" name="Arch. Microbiol.">
        <title>Mariprofundus micogutta sp. nov., a novel iron-oxidizing zetaproteobacterium isolated from a deep-sea hydrothermal field at the Bayonnaise knoll of the Izu-Ogasawara arc, and a description of Mariprofundales ord. nov. and Zetaproteobacteria classis nov.</title>
        <authorList>
            <person name="Makita H."/>
            <person name="Tanaka E."/>
            <person name="Mitsunobu S."/>
            <person name="Miyazaki M."/>
            <person name="Nunoura T."/>
            <person name="Uematsu K."/>
            <person name="Takaki Y."/>
            <person name="Nishi S."/>
            <person name="Shimamura S."/>
            <person name="Takai K."/>
        </authorList>
    </citation>
    <scope>NUCLEOTIDE SEQUENCE [LARGE SCALE GENOMIC DNA]</scope>
    <source>
        <strain evidence="3 4">ET2</strain>
    </source>
</reference>
<keyword evidence="4" id="KW-1185">Reference proteome</keyword>
<name>A0A1L8CLS7_9PROT</name>
<dbReference type="AlphaFoldDB" id="A0A1L8CLS7"/>
<protein>
    <recommendedName>
        <fullName evidence="2">Ancillary SecYEG translocon subunit/Cell division coordinator CpoB TPR domain-containing protein</fullName>
    </recommendedName>
</protein>
<sequence>MTDKTEDKTPVKQEDQSAFEAEMEELKREMRSAKWVEWAENNQKTLMLAAGVLIAVLMAGGLWIENDKAQRATAGAMYQQAANATDRTEKQALMEGLLKDFGSSSYGALALMQLANVDIANRETHLKALMAHPSAMQEWVWEARLDLAALKIEQGDNAAAMQQLEGQFGTQYQQLRHYLMAQASEDAAEKQKHLQQSLDASPVDNNLKQKVESLLAKKVS</sequence>
<dbReference type="Pfam" id="PF09976">
    <property type="entry name" value="TPR_21"/>
    <property type="match status" value="1"/>
</dbReference>
<keyword evidence="1" id="KW-0472">Membrane</keyword>
<feature type="domain" description="Ancillary SecYEG translocon subunit/Cell division coordinator CpoB TPR" evidence="2">
    <location>
        <begin position="38"/>
        <end position="177"/>
    </location>
</feature>
<accession>A0A1L8CLS7</accession>
<feature type="transmembrane region" description="Helical" evidence="1">
    <location>
        <begin position="45"/>
        <end position="64"/>
    </location>
</feature>
<evidence type="ECO:0000313" key="4">
    <source>
        <dbReference type="Proteomes" id="UP000231632"/>
    </source>
</evidence>
<gene>
    <name evidence="3" type="ORF">MMIC_P0803</name>
</gene>
<evidence type="ECO:0000256" key="1">
    <source>
        <dbReference type="SAM" id="Phobius"/>
    </source>
</evidence>
<dbReference type="Proteomes" id="UP000231632">
    <property type="component" value="Unassembled WGS sequence"/>
</dbReference>